<dbReference type="KEGG" id="hwc:Hqrw_2079"/>
<dbReference type="Proteomes" id="UP000007954">
    <property type="component" value="Chromosome"/>
</dbReference>
<protein>
    <submittedName>
        <fullName evidence="1">Uncharacterized protein</fullName>
    </submittedName>
</protein>
<evidence type="ECO:0000313" key="2">
    <source>
        <dbReference type="Proteomes" id="UP000007954"/>
    </source>
</evidence>
<sequence>MILSMSADDLSKRLLINTVETELRHIQYFRHILTTIWWVSISSLVTISYDIITAVTMEIEFTLFDVSPLGLIIQLDIQT</sequence>
<organism evidence="1 2">
    <name type="scientific">Haloquadratum walsbyi (strain DSM 16854 / JCM 12705 / C23)</name>
    <dbReference type="NCBI Taxonomy" id="768065"/>
    <lineage>
        <taxon>Archaea</taxon>
        <taxon>Methanobacteriati</taxon>
        <taxon>Methanobacteriota</taxon>
        <taxon>Stenosarchaea group</taxon>
        <taxon>Halobacteria</taxon>
        <taxon>Halobacteriales</taxon>
        <taxon>Haloferacaceae</taxon>
        <taxon>Haloquadratum</taxon>
    </lineage>
</organism>
<gene>
    <name evidence="1" type="ordered locus">Hqrw_2079</name>
</gene>
<dbReference type="EMBL" id="FR746099">
    <property type="protein sequence ID" value="CCC39981.1"/>
    <property type="molecule type" value="Genomic_DNA"/>
</dbReference>
<evidence type="ECO:0000313" key="1">
    <source>
        <dbReference type="EMBL" id="CCC39981.1"/>
    </source>
</evidence>
<reference evidence="1 2" key="1">
    <citation type="journal article" date="2011" name="PLoS ONE">
        <title>Haloquadratum walsbyi: limited diversity in a global pond.</title>
        <authorList>
            <person name="Dyall-Smith M."/>
            <person name="Pfeiffer F."/>
            <person name="Klee K."/>
            <person name="Palm P."/>
            <person name="Gross K."/>
            <person name="Schuster S.C."/>
            <person name="Rampp M."/>
            <person name="Oesterhelt D."/>
        </authorList>
    </citation>
    <scope>NUCLEOTIDE SEQUENCE [LARGE SCALE GENOMIC DNA]</scope>
    <source>
        <strain evidence="2">DSM 16854 / JCM 12705 / C23</strain>
    </source>
</reference>
<proteinExistence type="predicted"/>
<dbReference type="HOGENOM" id="CLU_2597643_0_0_2"/>
<dbReference type="AlphaFoldDB" id="G0LKM3"/>
<accession>G0LKM3</accession>
<name>G0LKM3_HALWC</name>